<dbReference type="SUPFAM" id="SSF52540">
    <property type="entry name" value="P-loop containing nucleoside triphosphate hydrolases"/>
    <property type="match status" value="1"/>
</dbReference>
<dbReference type="PANTHER" id="PTHR44688">
    <property type="entry name" value="DNA-BINDING TRANSCRIPTIONAL ACTIVATOR DEVR_DOSR"/>
    <property type="match status" value="1"/>
</dbReference>
<dbReference type="PROSITE" id="PS50043">
    <property type="entry name" value="HTH_LUXR_2"/>
    <property type="match status" value="1"/>
</dbReference>
<evidence type="ECO:0000259" key="4">
    <source>
        <dbReference type="PROSITE" id="PS50043"/>
    </source>
</evidence>
<protein>
    <submittedName>
        <fullName evidence="5">DNA-binding CsgD family transcriptional regulator</fullName>
    </submittedName>
</protein>
<dbReference type="RefSeq" id="WP_253744912.1">
    <property type="nucleotide sequence ID" value="NZ_BAABKA010000026.1"/>
</dbReference>
<keyword evidence="2 5" id="KW-0238">DNA-binding</keyword>
<name>A0A9X2GHN2_9ACTN</name>
<evidence type="ECO:0000313" key="5">
    <source>
        <dbReference type="EMBL" id="MCP2357807.1"/>
    </source>
</evidence>
<dbReference type="InterPro" id="IPR027417">
    <property type="entry name" value="P-loop_NTPase"/>
</dbReference>
<dbReference type="PROSITE" id="PS00622">
    <property type="entry name" value="HTH_LUXR_1"/>
    <property type="match status" value="1"/>
</dbReference>
<dbReference type="EMBL" id="JAMZEB010000002">
    <property type="protein sequence ID" value="MCP2357807.1"/>
    <property type="molecule type" value="Genomic_DNA"/>
</dbReference>
<reference evidence="5" key="1">
    <citation type="submission" date="2022-06" db="EMBL/GenBank/DDBJ databases">
        <title>Sequencing the genomes of 1000 actinobacteria strains.</title>
        <authorList>
            <person name="Klenk H.-P."/>
        </authorList>
    </citation>
    <scope>NUCLEOTIDE SEQUENCE</scope>
    <source>
        <strain evidence="5">DSM 46694</strain>
    </source>
</reference>
<dbReference type="SUPFAM" id="SSF46894">
    <property type="entry name" value="C-terminal effector domain of the bipartite response regulators"/>
    <property type="match status" value="1"/>
</dbReference>
<dbReference type="GO" id="GO:0006355">
    <property type="term" value="P:regulation of DNA-templated transcription"/>
    <property type="evidence" value="ECO:0007669"/>
    <property type="project" value="InterPro"/>
</dbReference>
<feature type="domain" description="HTH luxR-type" evidence="4">
    <location>
        <begin position="857"/>
        <end position="922"/>
    </location>
</feature>
<dbReference type="InterPro" id="IPR000792">
    <property type="entry name" value="Tscrpt_reg_LuxR_C"/>
</dbReference>
<dbReference type="CDD" id="cd06170">
    <property type="entry name" value="LuxR_C_like"/>
    <property type="match status" value="1"/>
</dbReference>
<keyword evidence="6" id="KW-1185">Reference proteome</keyword>
<evidence type="ECO:0000256" key="3">
    <source>
        <dbReference type="ARBA" id="ARBA00023163"/>
    </source>
</evidence>
<dbReference type="InterPro" id="IPR003593">
    <property type="entry name" value="AAA+_ATPase"/>
</dbReference>
<dbReference type="InterPro" id="IPR011990">
    <property type="entry name" value="TPR-like_helical_dom_sf"/>
</dbReference>
<organism evidence="5 6">
    <name type="scientific">Nonomuraea thailandensis</name>
    <dbReference type="NCBI Taxonomy" id="1188745"/>
    <lineage>
        <taxon>Bacteria</taxon>
        <taxon>Bacillati</taxon>
        <taxon>Actinomycetota</taxon>
        <taxon>Actinomycetes</taxon>
        <taxon>Streptosporangiales</taxon>
        <taxon>Streptosporangiaceae</taxon>
        <taxon>Nonomuraea</taxon>
    </lineage>
</organism>
<evidence type="ECO:0000256" key="2">
    <source>
        <dbReference type="ARBA" id="ARBA00023125"/>
    </source>
</evidence>
<dbReference type="InterPro" id="IPR041664">
    <property type="entry name" value="AAA_16"/>
</dbReference>
<proteinExistence type="predicted"/>
<dbReference type="SMART" id="SM00421">
    <property type="entry name" value="HTH_LUXR"/>
    <property type="match status" value="1"/>
</dbReference>
<dbReference type="Proteomes" id="UP001139648">
    <property type="component" value="Unassembled WGS sequence"/>
</dbReference>
<dbReference type="Pfam" id="PF00196">
    <property type="entry name" value="GerE"/>
    <property type="match status" value="1"/>
</dbReference>
<keyword evidence="1" id="KW-0805">Transcription regulation</keyword>
<comment type="caution">
    <text evidence="5">The sequence shown here is derived from an EMBL/GenBank/DDBJ whole genome shotgun (WGS) entry which is preliminary data.</text>
</comment>
<dbReference type="PANTHER" id="PTHR44688:SF16">
    <property type="entry name" value="DNA-BINDING TRANSCRIPTIONAL ACTIVATOR DEVR_DOSR"/>
    <property type="match status" value="1"/>
</dbReference>
<evidence type="ECO:0000256" key="1">
    <source>
        <dbReference type="ARBA" id="ARBA00023015"/>
    </source>
</evidence>
<dbReference type="SMART" id="SM00382">
    <property type="entry name" value="AAA"/>
    <property type="match status" value="1"/>
</dbReference>
<accession>A0A9X2GHN2</accession>
<dbReference type="InterPro" id="IPR016032">
    <property type="entry name" value="Sig_transdc_resp-reg_C-effctor"/>
</dbReference>
<dbReference type="AlphaFoldDB" id="A0A9X2GHN2"/>
<dbReference type="Gene3D" id="1.10.10.10">
    <property type="entry name" value="Winged helix-like DNA-binding domain superfamily/Winged helix DNA-binding domain"/>
    <property type="match status" value="1"/>
</dbReference>
<keyword evidence="3" id="KW-0804">Transcription</keyword>
<evidence type="ECO:0000313" key="6">
    <source>
        <dbReference type="Proteomes" id="UP001139648"/>
    </source>
</evidence>
<dbReference type="GO" id="GO:0003677">
    <property type="term" value="F:DNA binding"/>
    <property type="evidence" value="ECO:0007669"/>
    <property type="project" value="UniProtKB-KW"/>
</dbReference>
<dbReference type="Pfam" id="PF13191">
    <property type="entry name" value="AAA_16"/>
    <property type="match status" value="1"/>
</dbReference>
<dbReference type="PRINTS" id="PR00038">
    <property type="entry name" value="HTHLUXR"/>
</dbReference>
<sequence length="926" mass="100422">MALIERQEELSCLETLIAGAALGEGKIALVSGPPAMGKSALLDALAERAIDVGALAITATASRMEQGLQLGVLRQLIQDAPLVRGERERADRLIEEGRRSATERAGSELLLEEQVVHALITVLLEQAERYPLVVLVDDVHHADRASLICLAYMARRVRGSKAVTVFAHNDGFPRDDLFGTDVLRLPHCRRLSLSPLSRRGVAALMAGRVGLGAVDRFIGEWYALSGGNPLLAGALAEDYRRFLRTADAPPAELVVGERFDEAVRECLGRGRPRTAQVAQGLAILGGREGLEELLGLPGIDVSRELDAMAAIGLLEAGAFRHEAVRSAVLAGTELARRRELYRGAAELAYTRGLPPCVVADLLLHATTFDASWVVPTLEEAAMIALREGRVEEAISYLKLAWRECADESRRAKIMTMLVRAQWRLNPAAPAGHLDLLTEALTKGSLRGSDAIVLARALLWHGRFEDAREVLERLTNEMDAADHEARAELLVTQLWLRATHPPLVAHTRYPRKADVLAGMVSGAVSRRMESTLALAEVVTRGPREASLSTVERILENTHLDEMSMDVVENSLLALTYAGRCGLAAPLCDQFSAEASARQAPSRQARLAAIRAEISIRQGDLPAAERHARTALETIPMSSWGVAIGGPLASMIYALTAMGRQDAVREYLDRPVPKAMFQTRYGLHYLHARGRHNLAAESFTLAIHDFLRCGDLMTAWGLDNPSMIPWRADAGEACLRVGQEEEAMHLVEGHLAACDHAAHRARGIGLRLRAAGAEPQRRPALLRQATEYLQLAGDTYELARALSDLAEAYDALGDGRRSRTIAGRALAAAEECHATPLIIALSRATEPDDVPAPLSGALTGALIGALSGAERRVAALAAAGYTNHEIADKLYITVSTVEQHLTRTYRKLNITGRADLPLIQEFGDQPRT</sequence>
<dbReference type="InterPro" id="IPR036388">
    <property type="entry name" value="WH-like_DNA-bd_sf"/>
</dbReference>
<dbReference type="Gene3D" id="1.25.40.10">
    <property type="entry name" value="Tetratricopeptide repeat domain"/>
    <property type="match status" value="1"/>
</dbReference>
<gene>
    <name evidence="5" type="ORF">HD597_004827</name>
</gene>